<name>A0A821DSP8_9BILA</name>
<evidence type="ECO:0000313" key="2">
    <source>
        <dbReference type="Proteomes" id="UP000663851"/>
    </source>
</evidence>
<dbReference type="Proteomes" id="UP000663851">
    <property type="component" value="Unassembled WGS sequence"/>
</dbReference>
<evidence type="ECO:0000313" key="1">
    <source>
        <dbReference type="EMBL" id="CAF4625912.1"/>
    </source>
</evidence>
<gene>
    <name evidence="1" type="ORF">HFQ381_LOCUS34523</name>
</gene>
<protein>
    <submittedName>
        <fullName evidence="1">Uncharacterized protein</fullName>
    </submittedName>
</protein>
<accession>A0A821DSP8</accession>
<dbReference type="EMBL" id="CAJOBO010016740">
    <property type="protein sequence ID" value="CAF4625912.1"/>
    <property type="molecule type" value="Genomic_DNA"/>
</dbReference>
<reference evidence="1" key="1">
    <citation type="submission" date="2021-02" db="EMBL/GenBank/DDBJ databases">
        <authorList>
            <person name="Nowell W R."/>
        </authorList>
    </citation>
    <scope>NUCLEOTIDE SEQUENCE</scope>
</reference>
<sequence>MVKSEIDLGYGPP</sequence>
<proteinExistence type="predicted"/>
<comment type="caution">
    <text evidence="1">The sequence shown here is derived from an EMBL/GenBank/DDBJ whole genome shotgun (WGS) entry which is preliminary data.</text>
</comment>
<organism evidence="1 2">
    <name type="scientific">Rotaria socialis</name>
    <dbReference type="NCBI Taxonomy" id="392032"/>
    <lineage>
        <taxon>Eukaryota</taxon>
        <taxon>Metazoa</taxon>
        <taxon>Spiralia</taxon>
        <taxon>Gnathifera</taxon>
        <taxon>Rotifera</taxon>
        <taxon>Eurotatoria</taxon>
        <taxon>Bdelloidea</taxon>
        <taxon>Philodinida</taxon>
        <taxon>Philodinidae</taxon>
        <taxon>Rotaria</taxon>
    </lineage>
</organism>
<feature type="non-terminal residue" evidence="1">
    <location>
        <position position="13"/>
    </location>
</feature>